<accession>A0A5B0KMG4</accession>
<dbReference type="AlphaFoldDB" id="A0A5B0KMG4"/>
<feature type="signal peptide" evidence="1">
    <location>
        <begin position="1"/>
        <end position="21"/>
    </location>
</feature>
<organism evidence="2 3">
    <name type="scientific">Azospirillum argentinense</name>
    <dbReference type="NCBI Taxonomy" id="2970906"/>
    <lineage>
        <taxon>Bacteria</taxon>
        <taxon>Pseudomonadati</taxon>
        <taxon>Pseudomonadota</taxon>
        <taxon>Alphaproteobacteria</taxon>
        <taxon>Rhodospirillales</taxon>
        <taxon>Azospirillaceae</taxon>
        <taxon>Azospirillum</taxon>
    </lineage>
</organism>
<sequence length="1086" mass="113661">MRKFIPVVLSLIMASPLTALAQSGSSIELRVKNAGEATGPSGTTYPSVVNSAAPRPDALVTGSHVTITDFRDIVISVDGAPSASTSITLQDGEGTPAGTQDVIPLFMDKPLSAAITSGGEHFRIIDDKCTGKLLGAPNTSYSTCEVMIEPRATWWGPLSGNLRLSSGSYSMDLPLSGTARHFDPLRLALSVISGDPANFDVNGAFSRGNLFAGTPAYSTENVTFRVANLSSEYATPRLATILSNTANFEFVTDGCSGASLPPNGACDMVVRGKSTWWGNWSGTLQVASVGNPEGDPDITLTTNLAGRAHHFDPPRLAITTVSGDPTHLDVLGPAQPSYSEPLVLRVRNLSTEFPTYPLDSSLAATSGPGSFEFLTNGCAGAALAVMGTCDISLRARASWWGPIASAYSAHGNSEAGTIGATQELLGRAHRFDPLTLEISAVTGNPTEMDVFGPGTATLTYSSPVTLRVRNRSTEYATTALAAILSNSNDFEFVAGANGCSGAVLPPGATCDAQVRAKAAWFADLSGVLTVSASGLPDAQDDAVAQQALVARAHHFDPVTMSVTAVTGDSASMDVVGTGDGTLAFSAPVTLRVRNHSSEYTTTSLTTALSNPDNFAFISDDCSARTLAPNATCEVTTRAKSDWWGGLAGIFTVTAVNLPDGQGTADAQIDLTGRAYHFDAPRPTLTLVSGDPALMDITGWAKNIVAYSSAVSYRVTNESTEESTEPLSLGFNNSGNFEFTSDGCAGVQLTPGASCSVTFRAKAVQNGSFTGTLTVDNHKRPSVSLAGTGKQFFTYSWVTGSWAGCTANPTWGGWGTCSSSCGSGTQSRGCNGTSGTETRAVSCQRDDGTDLGAVADTYPGCDTSNRPSASQGCTRSCAGSSEQACYDISTCTYSWADWTGWGACSASCGGGSTSGSQNCKRSDGAYVDWSNCNPAWAGTWEVSKSGSTYTWGTSCNTHDCCEPRNHVTAYGSWSASCGTASRTVYWSNGCGSDWTETETANRGSCENCGQAQNGWIINTSNEIRHWGQWIIATNVSPERCKELCNGRGSGACNRLYDNACYFAPGHTLKYFGQEEMLGNIIVSYQCN</sequence>
<evidence type="ECO:0000256" key="1">
    <source>
        <dbReference type="SAM" id="SignalP"/>
    </source>
</evidence>
<dbReference type="Proteomes" id="UP000325333">
    <property type="component" value="Unassembled WGS sequence"/>
</dbReference>
<feature type="chain" id="PRO_5023116781" description="Abnormal spindle-like microcephaly-associated protein ASH domain-containing protein" evidence="1">
    <location>
        <begin position="22"/>
        <end position="1086"/>
    </location>
</feature>
<keyword evidence="1" id="KW-0732">Signal</keyword>
<dbReference type="RefSeq" id="WP_149650976.1">
    <property type="nucleotide sequence ID" value="NZ_VEWN01000013.1"/>
</dbReference>
<dbReference type="InterPro" id="IPR000884">
    <property type="entry name" value="TSP1_rpt"/>
</dbReference>
<dbReference type="PROSITE" id="PS50092">
    <property type="entry name" value="TSP1"/>
    <property type="match status" value="2"/>
</dbReference>
<proteinExistence type="predicted"/>
<dbReference type="InterPro" id="IPR013783">
    <property type="entry name" value="Ig-like_fold"/>
</dbReference>
<evidence type="ECO:0008006" key="4">
    <source>
        <dbReference type="Google" id="ProtNLM"/>
    </source>
</evidence>
<evidence type="ECO:0000313" key="2">
    <source>
        <dbReference type="EMBL" id="KAA1053867.1"/>
    </source>
</evidence>
<evidence type="ECO:0000313" key="3">
    <source>
        <dbReference type="Proteomes" id="UP000325333"/>
    </source>
</evidence>
<dbReference type="Gene3D" id="2.60.40.10">
    <property type="entry name" value="Immunoglobulins"/>
    <property type="match status" value="3"/>
</dbReference>
<name>A0A5B0KMG4_9PROT</name>
<dbReference type="EMBL" id="VEWN01000013">
    <property type="protein sequence ID" value="KAA1053867.1"/>
    <property type="molecule type" value="Genomic_DNA"/>
</dbReference>
<reference evidence="2 3" key="1">
    <citation type="submission" date="2019-07" db="EMBL/GenBank/DDBJ databases">
        <title>Genome sequencing of the stress-tolerant strain Azospirillum brasilense Az19.</title>
        <authorList>
            <person name="Maroniche G.A."/>
            <person name="Garcia J.E."/>
            <person name="Pagnussat L."/>
            <person name="Amenta M."/>
            <person name="Creus C.M."/>
        </authorList>
    </citation>
    <scope>NUCLEOTIDE SEQUENCE [LARGE SCALE GENOMIC DNA]</scope>
    <source>
        <strain evidence="2 3">Az19</strain>
    </source>
</reference>
<protein>
    <recommendedName>
        <fullName evidence="4">Abnormal spindle-like microcephaly-associated protein ASH domain-containing protein</fullName>
    </recommendedName>
</protein>
<comment type="caution">
    <text evidence="2">The sequence shown here is derived from an EMBL/GenBank/DDBJ whole genome shotgun (WGS) entry which is preliminary data.</text>
</comment>
<gene>
    <name evidence="2" type="ORF">FH063_002449</name>
</gene>